<keyword evidence="4" id="KW-0573">Peptidoglycan synthesis</keyword>
<dbReference type="GO" id="GO:0009252">
    <property type="term" value="P:peptidoglycan biosynthetic process"/>
    <property type="evidence" value="ECO:0007669"/>
    <property type="project" value="UniProtKB-KW"/>
</dbReference>
<comment type="similarity">
    <text evidence="1">Belongs to the FemABX family.</text>
</comment>
<evidence type="ECO:0000259" key="7">
    <source>
        <dbReference type="Pfam" id="PF13480"/>
    </source>
</evidence>
<evidence type="ECO:0000313" key="8">
    <source>
        <dbReference type="EMBL" id="NIK87389.1"/>
    </source>
</evidence>
<dbReference type="PANTHER" id="PTHR36174">
    <property type="entry name" value="LIPID II:GLYCINE GLYCYLTRANSFERASE"/>
    <property type="match status" value="1"/>
</dbReference>
<accession>A0A846MVY8</accession>
<keyword evidence="2 8" id="KW-0808">Transferase</keyword>
<dbReference type="RefSeq" id="WP_167080962.1">
    <property type="nucleotide sequence ID" value="NZ_BAAADC010000001.1"/>
</dbReference>
<evidence type="ECO:0000256" key="5">
    <source>
        <dbReference type="ARBA" id="ARBA00023315"/>
    </source>
</evidence>
<dbReference type="GO" id="GO:0071555">
    <property type="term" value="P:cell wall organization"/>
    <property type="evidence" value="ECO:0007669"/>
    <property type="project" value="UniProtKB-KW"/>
</dbReference>
<proteinExistence type="inferred from homology"/>
<dbReference type="EMBL" id="JAASRM010000001">
    <property type="protein sequence ID" value="NIK87389.1"/>
    <property type="molecule type" value="Genomic_DNA"/>
</dbReference>
<dbReference type="Gene3D" id="3.40.630.30">
    <property type="match status" value="2"/>
</dbReference>
<evidence type="ECO:0000256" key="1">
    <source>
        <dbReference type="ARBA" id="ARBA00009943"/>
    </source>
</evidence>
<dbReference type="InterPro" id="IPR038740">
    <property type="entry name" value="BioF2-like_GNAT_dom"/>
</dbReference>
<gene>
    <name evidence="8" type="ORF">FHS83_000707</name>
</gene>
<dbReference type="InterPro" id="IPR016181">
    <property type="entry name" value="Acyl_CoA_acyltransferase"/>
</dbReference>
<dbReference type="Pfam" id="PF13480">
    <property type="entry name" value="Acetyltransf_6"/>
    <property type="match status" value="1"/>
</dbReference>
<keyword evidence="3" id="KW-0133">Cell shape</keyword>
<dbReference type="GO" id="GO:0008360">
    <property type="term" value="P:regulation of cell shape"/>
    <property type="evidence" value="ECO:0007669"/>
    <property type="project" value="UniProtKB-KW"/>
</dbReference>
<dbReference type="GO" id="GO:0016755">
    <property type="term" value="F:aminoacyltransferase activity"/>
    <property type="evidence" value="ECO:0007669"/>
    <property type="project" value="InterPro"/>
</dbReference>
<dbReference type="InterPro" id="IPR050644">
    <property type="entry name" value="PG_Glycine_Bridge_Synth"/>
</dbReference>
<evidence type="ECO:0000256" key="6">
    <source>
        <dbReference type="ARBA" id="ARBA00023316"/>
    </source>
</evidence>
<evidence type="ECO:0000256" key="3">
    <source>
        <dbReference type="ARBA" id="ARBA00022960"/>
    </source>
</evidence>
<dbReference type="SUPFAM" id="SSF55729">
    <property type="entry name" value="Acyl-CoA N-acyltransferases (Nat)"/>
    <property type="match status" value="2"/>
</dbReference>
<dbReference type="Pfam" id="PF02388">
    <property type="entry name" value="FemAB"/>
    <property type="match status" value="1"/>
</dbReference>
<dbReference type="PANTHER" id="PTHR36174:SF1">
    <property type="entry name" value="LIPID II:GLYCINE GLYCYLTRANSFERASE"/>
    <property type="match status" value="1"/>
</dbReference>
<sequence length="345" mass="37616">MDTTLDLSRIGLRGRESAVEASFAAALSPMDARDYDEFVTKARAGHYSQSRAWASVAEAAKPVSPYYFLLRKNGRVIGAALVLRAKIAGVPLPLAQVERGPVVDRIEDLPEVLEALKSATLRHGIARLSVMPYWHTAPAEVGQKLAALGFTDHQSFAGRHARSLRLDLTSIDPADPFAAPGLAKVRQGVKRAERAGATARKAVPADLAAFRRMHEELQSLSGKALPQQGWYDALAEYFFASDTRGAAFVSEFEDEPISVILITRHGGIATYALGASTGKNFKFNKMMLPMAHAILWAKSVGATTFDMGGIPMEGDPDPKRASIAEFKYAFSHTEISLVHEHVRWF</sequence>
<keyword evidence="6" id="KW-0961">Cell wall biogenesis/degradation</keyword>
<evidence type="ECO:0000256" key="2">
    <source>
        <dbReference type="ARBA" id="ARBA00022679"/>
    </source>
</evidence>
<name>A0A846MVY8_9PROT</name>
<evidence type="ECO:0000313" key="9">
    <source>
        <dbReference type="Proteomes" id="UP000570514"/>
    </source>
</evidence>
<dbReference type="InterPro" id="IPR003447">
    <property type="entry name" value="FEMABX"/>
</dbReference>
<comment type="caution">
    <text evidence="8">The sequence shown here is derived from an EMBL/GenBank/DDBJ whole genome shotgun (WGS) entry which is preliminary data.</text>
</comment>
<feature type="domain" description="BioF2-like acetyltransferase" evidence="7">
    <location>
        <begin position="184"/>
        <end position="310"/>
    </location>
</feature>
<reference evidence="8 9" key="1">
    <citation type="submission" date="2020-03" db="EMBL/GenBank/DDBJ databases">
        <title>Genomic Encyclopedia of Type Strains, Phase IV (KMG-IV): sequencing the most valuable type-strain genomes for metagenomic binning, comparative biology and taxonomic classification.</title>
        <authorList>
            <person name="Goeker M."/>
        </authorList>
    </citation>
    <scope>NUCLEOTIDE SEQUENCE [LARGE SCALE GENOMIC DNA]</scope>
    <source>
        <strain evidence="8 9">DSM 19867</strain>
    </source>
</reference>
<dbReference type="AlphaFoldDB" id="A0A846MVY8"/>
<dbReference type="PROSITE" id="PS51191">
    <property type="entry name" value="FEMABX"/>
    <property type="match status" value="1"/>
</dbReference>
<organism evidence="8 9">
    <name type="scientific">Rhizomicrobium palustre</name>
    <dbReference type="NCBI Taxonomy" id="189966"/>
    <lineage>
        <taxon>Bacteria</taxon>
        <taxon>Pseudomonadati</taxon>
        <taxon>Pseudomonadota</taxon>
        <taxon>Alphaproteobacteria</taxon>
        <taxon>Micropepsales</taxon>
        <taxon>Micropepsaceae</taxon>
        <taxon>Rhizomicrobium</taxon>
    </lineage>
</organism>
<protein>
    <submittedName>
        <fullName evidence="8">Lipid II:glycine glycyltransferase (Peptidoglycan interpeptide bridge formation enzyme)</fullName>
    </submittedName>
</protein>
<evidence type="ECO:0000256" key="4">
    <source>
        <dbReference type="ARBA" id="ARBA00022984"/>
    </source>
</evidence>
<keyword evidence="9" id="KW-1185">Reference proteome</keyword>
<keyword evidence="5" id="KW-0012">Acyltransferase</keyword>
<dbReference type="Proteomes" id="UP000570514">
    <property type="component" value="Unassembled WGS sequence"/>
</dbReference>